<dbReference type="InterPro" id="IPR035413">
    <property type="entry name" value="Terminase_L_C"/>
</dbReference>
<dbReference type="PANTHER" id="PTHR39184">
    <property type="match status" value="1"/>
</dbReference>
<dbReference type="Pfam" id="PF17288">
    <property type="entry name" value="Terminase_3C"/>
    <property type="match status" value="1"/>
</dbReference>
<dbReference type="SUPFAM" id="SSF51294">
    <property type="entry name" value="Hedgehog/intein (Hint) domain"/>
    <property type="match status" value="1"/>
</dbReference>
<dbReference type="InterPro" id="IPR027434">
    <property type="entry name" value="Homing_endonucl"/>
</dbReference>
<dbReference type="NCBIfam" id="TIGR01547">
    <property type="entry name" value="phage_term_2"/>
    <property type="match status" value="1"/>
</dbReference>
<sequence length="839" mass="96208">MARKRLSAPAIEKLEEIIGDGVIDAPESAVFGVVNTDKQIVRKLKMTQSGVDDVSDSDIGVDHLIPEKLEKLLYPKRNKIVFGGRGCLAIGTMVRMFDGSLKRVEDIVVGDKVMGPDSKPRNVLSICRGFDDMYTVHQKYADDYTVNSSHILSLRKVPSAISDETKTPDGKRIYRYYPNDPEILNIGVSEYLSRATSKKFRHVFKGWRTGWDFQEQSVPVDPYFLGLWLGDGSSRSVEVCTPDPEIVDYLHNVASQYGMQVKVRDDDRCPVYAITNGRAAGMGKNTNPLLTKMQQLGVINNKHIPDCYIKNSREVRLQILAGLLDTDSHYHKEKKSYCFTSINKDIAFSLMDVARSLGFKSSIIKKTDVTFEYKGEKRIYEKDVWKVFVSGDLHTIPCRVKRKIAEKTKSTRGKMTEVSLSYVGHGEYAGFTIDGDHLFLLADGTVTHNSGKTRTVTTILTERARFKPDRIACFREIQQSIEDSSYQELKDEIDRKGETKEFRVINNEITHKVTKAKFRFKGLYRNQTTVKGFAGITVAWVEEAENVSQTSWEILTPTVRAEGSEIWVTFNPNKEHDPTWKTWVEPFYSKLRSNGGIYEDEENLIIECNYSDNPWFWDTPLPSQMQRMKETDFDRYQWVWGGRFNKRNDEQVFGGKWRIDNFEAKPEWHGPYFGMDFGFSTDPTAMVEVYIEELPGGRRNIYINREYGKVGLEITDTPAAMEQSFPMAKRARWYADCARPETISHIKRSGFDIHPCTKWPGSVEDGVTWLRGCDSIIIHERCKEMQNEAAMYSYKVDKLTGNVLTDIVDAFNHFWDAVRYALNDHIVQRGSGMLIRRRR</sequence>
<dbReference type="InterPro" id="IPR007868">
    <property type="entry name" value="Hom_end_hint"/>
</dbReference>
<dbReference type="PROSITE" id="PS50819">
    <property type="entry name" value="INTEIN_ENDONUCLEASE"/>
    <property type="match status" value="1"/>
</dbReference>
<dbReference type="PANTHER" id="PTHR39184:SF1">
    <property type="entry name" value="PBSX PHAGE TERMINASE LARGE SUBUNIT"/>
    <property type="match status" value="1"/>
</dbReference>
<dbReference type="GO" id="GO:0003677">
    <property type="term" value="F:DNA binding"/>
    <property type="evidence" value="ECO:0007669"/>
    <property type="project" value="InterPro"/>
</dbReference>
<gene>
    <name evidence="2" type="ORF">Segz_70</name>
</gene>
<dbReference type="Gene3D" id="3.10.28.10">
    <property type="entry name" value="Homing endonucleases"/>
    <property type="match status" value="1"/>
</dbReference>
<feature type="domain" description="DOD-type homing endonuclease" evidence="1">
    <location>
        <begin position="224"/>
        <end position="359"/>
    </location>
</feature>
<dbReference type="InterPro" id="IPR035412">
    <property type="entry name" value="Terminase_L_N"/>
</dbReference>
<dbReference type="SUPFAM" id="SSF55608">
    <property type="entry name" value="Homing endonucleases"/>
    <property type="match status" value="2"/>
</dbReference>
<dbReference type="Gene3D" id="3.30.420.280">
    <property type="match status" value="1"/>
</dbReference>
<protein>
    <submittedName>
        <fullName evidence="2">Large terminase subunit</fullName>
    </submittedName>
</protein>
<dbReference type="Pfam" id="PF04466">
    <property type="entry name" value="Terminase_3"/>
    <property type="match status" value="1"/>
</dbReference>
<dbReference type="Gene3D" id="3.40.50.300">
    <property type="entry name" value="P-loop containing nucleotide triphosphate hydrolases"/>
    <property type="match status" value="1"/>
</dbReference>
<dbReference type="InterPro" id="IPR004042">
    <property type="entry name" value="Intein_endonuc_central"/>
</dbReference>
<dbReference type="Pfam" id="PF05203">
    <property type="entry name" value="Hom_end_hint"/>
    <property type="match status" value="1"/>
</dbReference>
<dbReference type="InterPro" id="IPR027417">
    <property type="entry name" value="P-loop_NTPase"/>
</dbReference>
<dbReference type="Gene3D" id="2.170.16.10">
    <property type="entry name" value="Hedgehog/Intein (Hint) domain"/>
    <property type="match status" value="1"/>
</dbReference>
<name>A0A411BAQ8_9CAUD</name>
<accession>A0A411BAQ8</accession>
<reference evidence="2 3" key="1">
    <citation type="submission" date="2018-08" db="EMBL/GenBank/DDBJ databases">
        <title>Segz_1, Complete genome sequences of 3 novel enterobacteria, Pakpunavirus like phages.</title>
        <authorList>
            <person name="Yuan S."/>
            <person name="Ma Y."/>
            <person name="Liu Q."/>
        </authorList>
    </citation>
    <scope>NUCLEOTIDE SEQUENCE [LARGE SCALE GENOMIC DNA]</scope>
</reference>
<dbReference type="InterPro" id="IPR007869">
    <property type="entry name" value="Homing_endonuc_PI-Sce"/>
</dbReference>
<evidence type="ECO:0000313" key="2">
    <source>
        <dbReference type="EMBL" id="QAX98719.1"/>
    </source>
</evidence>
<organism evidence="2 3">
    <name type="scientific">Salmonella phage Segz_1</name>
    <dbReference type="NCBI Taxonomy" id="2419756"/>
    <lineage>
        <taxon>Viruses</taxon>
        <taxon>Duplodnaviria</taxon>
        <taxon>Heunggongvirae</taxon>
        <taxon>Uroviricota</taxon>
        <taxon>Caudoviricetes</taxon>
        <taxon>Segzyvirus</taxon>
        <taxon>Segzyvirus segz1</taxon>
    </lineage>
</organism>
<dbReference type="Proteomes" id="UP000289360">
    <property type="component" value="Segment"/>
</dbReference>
<dbReference type="InterPro" id="IPR006437">
    <property type="entry name" value="Phage_terminase_lsu"/>
</dbReference>
<dbReference type="Pfam" id="PF05204">
    <property type="entry name" value="Hom_end"/>
    <property type="match status" value="1"/>
</dbReference>
<dbReference type="EMBL" id="MH791402">
    <property type="protein sequence ID" value="QAX98719.1"/>
    <property type="molecule type" value="Genomic_DNA"/>
</dbReference>
<dbReference type="GO" id="GO:0004519">
    <property type="term" value="F:endonuclease activity"/>
    <property type="evidence" value="ECO:0007669"/>
    <property type="project" value="InterPro"/>
</dbReference>
<dbReference type="InterPro" id="IPR036844">
    <property type="entry name" value="Hint_dom_sf"/>
</dbReference>
<proteinExistence type="predicted"/>
<evidence type="ECO:0000259" key="1">
    <source>
        <dbReference type="PROSITE" id="PS50819"/>
    </source>
</evidence>
<dbReference type="InterPro" id="IPR052380">
    <property type="entry name" value="Viral_DNA_packaging_terminase"/>
</dbReference>
<dbReference type="GO" id="GO:0030908">
    <property type="term" value="P:protein splicing"/>
    <property type="evidence" value="ECO:0007669"/>
    <property type="project" value="InterPro"/>
</dbReference>
<keyword evidence="3" id="KW-1185">Reference proteome</keyword>
<evidence type="ECO:0000313" key="3">
    <source>
        <dbReference type="Proteomes" id="UP000289360"/>
    </source>
</evidence>